<dbReference type="InterPro" id="IPR004148">
    <property type="entry name" value="BAR_dom"/>
</dbReference>
<dbReference type="PANTHER" id="PTHR45854">
    <property type="entry name" value="ASAP FAMILY MEMBER"/>
    <property type="match status" value="1"/>
</dbReference>
<organism evidence="3 4">
    <name type="scientific">Periplaneta americana</name>
    <name type="common">American cockroach</name>
    <name type="synonym">Blatta americana</name>
    <dbReference type="NCBI Taxonomy" id="6978"/>
    <lineage>
        <taxon>Eukaryota</taxon>
        <taxon>Metazoa</taxon>
        <taxon>Ecdysozoa</taxon>
        <taxon>Arthropoda</taxon>
        <taxon>Hexapoda</taxon>
        <taxon>Insecta</taxon>
        <taxon>Pterygota</taxon>
        <taxon>Neoptera</taxon>
        <taxon>Polyneoptera</taxon>
        <taxon>Dictyoptera</taxon>
        <taxon>Blattodea</taxon>
        <taxon>Blattoidea</taxon>
        <taxon>Blattidae</taxon>
        <taxon>Blattinae</taxon>
        <taxon>Periplaneta</taxon>
    </lineage>
</organism>
<feature type="domain" description="BAR" evidence="2">
    <location>
        <begin position="20"/>
        <end position="173"/>
    </location>
</feature>
<evidence type="ECO:0000313" key="3">
    <source>
        <dbReference type="EMBL" id="KAJ4450399.1"/>
    </source>
</evidence>
<dbReference type="SUPFAM" id="SSF103657">
    <property type="entry name" value="BAR/IMD domain-like"/>
    <property type="match status" value="1"/>
</dbReference>
<dbReference type="EMBL" id="JAJSOF020000003">
    <property type="protein sequence ID" value="KAJ4450399.1"/>
    <property type="molecule type" value="Genomic_DNA"/>
</dbReference>
<keyword evidence="1" id="KW-0175">Coiled coil</keyword>
<keyword evidence="4" id="KW-1185">Reference proteome</keyword>
<name>A0ABQ8TUN9_PERAM</name>
<dbReference type="Pfam" id="PF16746">
    <property type="entry name" value="BAR_3"/>
    <property type="match status" value="1"/>
</dbReference>
<evidence type="ECO:0000313" key="4">
    <source>
        <dbReference type="Proteomes" id="UP001148838"/>
    </source>
</evidence>
<dbReference type="PANTHER" id="PTHR45854:SF3">
    <property type="entry name" value="ARFGAP WITH SH3 DOMAIN, ANK REPEAT AND PH DOMAIN-CONTAINING PROTEIN"/>
    <property type="match status" value="1"/>
</dbReference>
<accession>A0ABQ8TUN9</accession>
<evidence type="ECO:0000259" key="2">
    <source>
        <dbReference type="Pfam" id="PF16746"/>
    </source>
</evidence>
<dbReference type="Proteomes" id="UP001148838">
    <property type="component" value="Unassembled WGS sequence"/>
</dbReference>
<reference evidence="3 4" key="1">
    <citation type="journal article" date="2022" name="Allergy">
        <title>Genome assembly and annotation of Periplaneta americana reveal a comprehensive cockroach allergen profile.</title>
        <authorList>
            <person name="Wang L."/>
            <person name="Xiong Q."/>
            <person name="Saelim N."/>
            <person name="Wang L."/>
            <person name="Nong W."/>
            <person name="Wan A.T."/>
            <person name="Shi M."/>
            <person name="Liu X."/>
            <person name="Cao Q."/>
            <person name="Hui J.H.L."/>
            <person name="Sookrung N."/>
            <person name="Leung T.F."/>
            <person name="Tungtrongchitr A."/>
            <person name="Tsui S.K.W."/>
        </authorList>
    </citation>
    <scope>NUCLEOTIDE SEQUENCE [LARGE SCALE GENOMIC DNA]</scope>
    <source>
        <strain evidence="3">PWHHKU_190912</strain>
    </source>
</reference>
<feature type="coiled-coil region" evidence="1">
    <location>
        <begin position="152"/>
        <end position="179"/>
    </location>
</feature>
<gene>
    <name evidence="3" type="ORF">ANN_01823</name>
</gene>
<dbReference type="Gene3D" id="1.20.1270.60">
    <property type="entry name" value="Arfaptin homology (AH) domain/BAR domain"/>
    <property type="match status" value="1"/>
</dbReference>
<dbReference type="InterPro" id="IPR043593">
    <property type="entry name" value="ASAP"/>
</dbReference>
<sequence length="192" mass="22273">MTSRCSEIGTKLLEGSMAVMAAMQNINNIVMFPLENLLKGDLRGVKGDLKRPFDKAWKDYEAKYAKIEKEKKQQAKEAGLIRSEVTSAEIADEMEKERRVFQLQMCEYLIKVNEIKTKKGIELLQHLVEYYHAQTNYFQDGLKTIEHFGSYVADLSIKLQKIRQKQDEERRRLTELRTLLRSAPGLDKEVSN</sequence>
<comment type="caution">
    <text evidence="3">The sequence shown here is derived from an EMBL/GenBank/DDBJ whole genome shotgun (WGS) entry which is preliminary data.</text>
</comment>
<dbReference type="InterPro" id="IPR027267">
    <property type="entry name" value="AH/BAR_dom_sf"/>
</dbReference>
<evidence type="ECO:0000256" key="1">
    <source>
        <dbReference type="SAM" id="Coils"/>
    </source>
</evidence>
<protein>
    <recommendedName>
        <fullName evidence="2">BAR domain-containing protein</fullName>
    </recommendedName>
</protein>
<proteinExistence type="predicted"/>